<feature type="domain" description="Septum formation inhibitor MinC N-terminal" evidence="8">
    <location>
        <begin position="6"/>
        <end position="73"/>
    </location>
</feature>
<dbReference type="PATRIC" id="fig|1157951.4.peg.4101"/>
<gene>
    <name evidence="6 9" type="primary">minC</name>
    <name evidence="9" type="ordered locus">S70_20405</name>
</gene>
<dbReference type="GeneID" id="93519407"/>
<proteinExistence type="inferred from homology"/>
<comment type="subunit">
    <text evidence="6">Interacts with MinD and FtsZ.</text>
</comment>
<dbReference type="PANTHER" id="PTHR34108:SF1">
    <property type="entry name" value="SEPTUM SITE-DETERMINING PROTEIN MINC"/>
    <property type="match status" value="1"/>
</dbReference>
<evidence type="ECO:0000256" key="5">
    <source>
        <dbReference type="ARBA" id="ARBA00025606"/>
    </source>
</evidence>
<dbReference type="Proteomes" id="UP000005012">
    <property type="component" value="Chromosome"/>
</dbReference>
<dbReference type="Gene3D" id="3.30.70.260">
    <property type="match status" value="1"/>
</dbReference>
<keyword evidence="4 6" id="KW-0131">Cell cycle</keyword>
<evidence type="ECO:0000256" key="1">
    <source>
        <dbReference type="ARBA" id="ARBA00006291"/>
    </source>
</evidence>
<evidence type="ECO:0000256" key="4">
    <source>
        <dbReference type="ARBA" id="ARBA00023306"/>
    </source>
</evidence>
<dbReference type="Pfam" id="PF03775">
    <property type="entry name" value="MinC_C"/>
    <property type="match status" value="1"/>
</dbReference>
<keyword evidence="2 6" id="KW-0132">Cell division</keyword>
<dbReference type="NCBIfam" id="TIGR01222">
    <property type="entry name" value="minC"/>
    <property type="match status" value="1"/>
</dbReference>
<evidence type="ECO:0000256" key="3">
    <source>
        <dbReference type="ARBA" id="ARBA00023210"/>
    </source>
</evidence>
<evidence type="ECO:0000313" key="10">
    <source>
        <dbReference type="Proteomes" id="UP000005012"/>
    </source>
</evidence>
<dbReference type="InterPro" id="IPR013033">
    <property type="entry name" value="MinC"/>
</dbReference>
<dbReference type="InterPro" id="IPR005526">
    <property type="entry name" value="Septum_form_inhib_MinC_C"/>
</dbReference>
<evidence type="ECO:0000256" key="2">
    <source>
        <dbReference type="ARBA" id="ARBA00022618"/>
    </source>
</evidence>
<organism evidence="9 10">
    <name type="scientific">Providencia stuartii (strain MRSN 2154)</name>
    <dbReference type="NCBI Taxonomy" id="1157951"/>
    <lineage>
        <taxon>Bacteria</taxon>
        <taxon>Pseudomonadati</taxon>
        <taxon>Pseudomonadota</taxon>
        <taxon>Gammaproteobacteria</taxon>
        <taxon>Enterobacterales</taxon>
        <taxon>Morganellaceae</taxon>
        <taxon>Providencia</taxon>
    </lineage>
</organism>
<name>A0A140NRW6_PROSM</name>
<evidence type="ECO:0000256" key="6">
    <source>
        <dbReference type="HAMAP-Rule" id="MF_00267"/>
    </source>
</evidence>
<dbReference type="SUPFAM" id="SSF63848">
    <property type="entry name" value="Cell-division inhibitor MinC, C-terminal domain"/>
    <property type="match status" value="1"/>
</dbReference>
<protein>
    <recommendedName>
        <fullName evidence="6">Probable septum site-determining protein MinC</fullName>
    </recommendedName>
</protein>
<accession>A0A140NRW6</accession>
<dbReference type="Pfam" id="PF05209">
    <property type="entry name" value="MinC_N"/>
    <property type="match status" value="1"/>
</dbReference>
<dbReference type="InterPro" id="IPR007874">
    <property type="entry name" value="MinC_N"/>
</dbReference>
<dbReference type="FunFam" id="2.160.20.70:FF:000002">
    <property type="entry name" value="Probable septum site-determining protein MinC"/>
    <property type="match status" value="1"/>
</dbReference>
<dbReference type="GO" id="GO:0051302">
    <property type="term" value="P:regulation of cell division"/>
    <property type="evidence" value="ECO:0007669"/>
    <property type="project" value="InterPro"/>
</dbReference>
<dbReference type="InterPro" id="IPR016098">
    <property type="entry name" value="CAP/MinC_C"/>
</dbReference>
<comment type="similarity">
    <text evidence="1 6">Belongs to the MinC family.</text>
</comment>
<evidence type="ECO:0000259" key="7">
    <source>
        <dbReference type="Pfam" id="PF03775"/>
    </source>
</evidence>
<evidence type="ECO:0000259" key="8">
    <source>
        <dbReference type="Pfam" id="PF05209"/>
    </source>
</evidence>
<dbReference type="Gene3D" id="2.160.20.70">
    <property type="match status" value="1"/>
</dbReference>
<evidence type="ECO:0000313" key="9">
    <source>
        <dbReference type="EMBL" id="AFH95865.1"/>
    </source>
</evidence>
<dbReference type="KEGG" id="psi:S70_20405"/>
<dbReference type="GO" id="GO:1901891">
    <property type="term" value="P:regulation of cell septum assembly"/>
    <property type="evidence" value="ECO:0007669"/>
    <property type="project" value="InterPro"/>
</dbReference>
<reference evidence="9 10" key="1">
    <citation type="journal article" date="2012" name="J. Bacteriol.">
        <title>Complete Genome Sequence of Providencia stuartii Clinical Isolate MRSN 2154.</title>
        <authorList>
            <person name="Clifford R.J."/>
            <person name="Hang J."/>
            <person name="Riley M.C."/>
            <person name="Onmus-Leone F."/>
            <person name="Kuschner R.A."/>
            <person name="Lesho E.P."/>
            <person name="Waterman P.E."/>
        </authorList>
    </citation>
    <scope>NUCLEOTIDE SEQUENCE [LARGE SCALE GENOMIC DNA]</scope>
    <source>
        <strain evidence="9 10">MRSN 2154</strain>
    </source>
</reference>
<sequence>MSQSPIELKGSSFTLSVLHLHSEEPKLIKKALQDKVSQAPDFLKNAPVVINIADLTTNADLYSIHKAIISVGLRVVGISGCTDPLLRKKVNDAGLPVLNEGKSQKAVDTQPKAVHTPVEVATPAEPEFNYRKTRIINAPVRSGQRIYAPNSDLIVTSNVSAGAELLADGNIHIYGIMRGRALAGASGDTESQIFCVHLQAELVSIAGEYWLSDQIPSEFLGKAAKLCLVDNRLNIENLI</sequence>
<dbReference type="InterPro" id="IPR036145">
    <property type="entry name" value="MinC_C_sf"/>
</dbReference>
<comment type="function">
    <text evidence="5 6">Cell division inhibitor that blocks the formation of polar Z ring septums. Rapidly oscillates between the poles of the cell to destabilize FtsZ filaments that have formed before they mature into polar Z rings. Prevents FtsZ polymerization.</text>
</comment>
<dbReference type="GO" id="GO:0000902">
    <property type="term" value="P:cell morphogenesis"/>
    <property type="evidence" value="ECO:0007669"/>
    <property type="project" value="InterPro"/>
</dbReference>
<dbReference type="HOGENOM" id="CLU_067812_0_1_6"/>
<reference evidence="10" key="2">
    <citation type="submission" date="2012-04" db="EMBL/GenBank/DDBJ databases">
        <title>Complete genome sequence of Providencia stuartii clinical isolate MRSN 2154.</title>
        <authorList>
            <person name="Clifford R.J."/>
            <person name="Hang J."/>
            <person name="Riley M.C."/>
            <person name="Onmus-Leone F."/>
            <person name="Kuschner R.A."/>
            <person name="Lesho E.P."/>
            <person name="Waterman P.E."/>
        </authorList>
    </citation>
    <scope>NUCLEOTIDE SEQUENCE [LARGE SCALE GENOMIC DNA]</scope>
    <source>
        <strain evidence="10">MRSN 2154</strain>
    </source>
</reference>
<dbReference type="RefSeq" id="WP_004919519.1">
    <property type="nucleotide sequence ID" value="NC_017731.1"/>
</dbReference>
<dbReference type="GO" id="GO:0000917">
    <property type="term" value="P:division septum assembly"/>
    <property type="evidence" value="ECO:0007669"/>
    <property type="project" value="UniProtKB-KW"/>
</dbReference>
<dbReference type="OrthoDB" id="9794530at2"/>
<dbReference type="HAMAP" id="MF_00267">
    <property type="entry name" value="MinC"/>
    <property type="match status" value="1"/>
</dbReference>
<feature type="domain" description="Septum formation inhibitor MinC C-terminal" evidence="7">
    <location>
        <begin position="135"/>
        <end position="236"/>
    </location>
</feature>
<keyword evidence="3 6" id="KW-0717">Septation</keyword>
<dbReference type="AlphaFoldDB" id="A0A140NRW6"/>
<dbReference type="EMBL" id="CP003488">
    <property type="protein sequence ID" value="AFH95865.1"/>
    <property type="molecule type" value="Genomic_DNA"/>
</dbReference>
<dbReference type="PANTHER" id="PTHR34108">
    <property type="entry name" value="SEPTUM SITE-DETERMINING PROTEIN MINC"/>
    <property type="match status" value="1"/>
</dbReference>